<dbReference type="PROSITE" id="PS50013">
    <property type="entry name" value="CHROMO_2"/>
    <property type="match status" value="1"/>
</dbReference>
<evidence type="ECO:0000256" key="1">
    <source>
        <dbReference type="ARBA" id="ARBA00022884"/>
    </source>
</evidence>
<dbReference type="AlphaFoldDB" id="A0A4S4LKL7"/>
<dbReference type="Pfam" id="PF00385">
    <property type="entry name" value="Chromo"/>
    <property type="match status" value="1"/>
</dbReference>
<dbReference type="InterPro" id="IPR016197">
    <property type="entry name" value="Chromo-like_dom_sf"/>
</dbReference>
<evidence type="ECO:0000259" key="4">
    <source>
        <dbReference type="PROSITE" id="PS50994"/>
    </source>
</evidence>
<feature type="domain" description="Chromo" evidence="3">
    <location>
        <begin position="230"/>
        <end position="291"/>
    </location>
</feature>
<keyword evidence="1" id="KW-0694">RNA-binding</keyword>
<dbReference type="GO" id="GO:0005634">
    <property type="term" value="C:nucleus"/>
    <property type="evidence" value="ECO:0007669"/>
    <property type="project" value="UniProtKB-ARBA"/>
</dbReference>
<dbReference type="PROSITE" id="PS50994">
    <property type="entry name" value="INTEGRASE"/>
    <property type="match status" value="1"/>
</dbReference>
<sequence>FVSKFLHALYTLLGIQGNPSTAYHPQTDGQTERVNQEVEQYLRTFINHRQDDWAEWLPIAEFCYNDRVNKSTGHSPFFLNNGYHPWKGTTPRREVRNETAQEFVDRLTKVRDEADTALRLAQEQMARFYDRKRGDAREYQPGDLVWLEGTNVRTDRPTKKLEDRRYGPFKIIKKIGASAYKLDLPRKWRAIHPVVNESTLTPYVAPAFPSQSTTKPAEYPTTPTDETNHWIVEEVINSRYNSKDKLQYHVKYKGRPRSEWEWIPAGTLKTYAREQIDDFHRHVPSAPRPLATIRLPPRRQENAILNYDMPFRQIVNFTTPTLPTRLFNWEDGRFELSSIARTRFLKGG</sequence>
<dbReference type="SUPFAM" id="SSF54160">
    <property type="entry name" value="Chromo domain-like"/>
    <property type="match status" value="1"/>
</dbReference>
<dbReference type="EMBL" id="SGPM01001207">
    <property type="protein sequence ID" value="THH12589.1"/>
    <property type="molecule type" value="Genomic_DNA"/>
</dbReference>
<dbReference type="InterPro" id="IPR001584">
    <property type="entry name" value="Integrase_cat-core"/>
</dbReference>
<proteinExistence type="predicted"/>
<dbReference type="Gene3D" id="3.30.420.10">
    <property type="entry name" value="Ribonuclease H-like superfamily/Ribonuclease H"/>
    <property type="match status" value="1"/>
</dbReference>
<reference evidence="5 6" key="1">
    <citation type="submission" date="2019-02" db="EMBL/GenBank/DDBJ databases">
        <title>Genome sequencing of the rare red list fungi Antrodiella citrinella (Flaviporus citrinellus).</title>
        <authorList>
            <person name="Buettner E."/>
            <person name="Kellner H."/>
        </authorList>
    </citation>
    <scope>NUCLEOTIDE SEQUENCE [LARGE SCALE GENOMIC DNA]</scope>
    <source>
        <strain evidence="5 6">DSM 108506</strain>
    </source>
</reference>
<comment type="caution">
    <text evidence="5">The sequence shown here is derived from an EMBL/GenBank/DDBJ whole genome shotgun (WGS) entry which is preliminary data.</text>
</comment>
<dbReference type="Pfam" id="PF24626">
    <property type="entry name" value="SH3_Tf2-1"/>
    <property type="match status" value="1"/>
</dbReference>
<accession>A0A4S4LKL7</accession>
<dbReference type="CDD" id="cd00024">
    <property type="entry name" value="CD_CSD"/>
    <property type="match status" value="1"/>
</dbReference>
<feature type="non-terminal residue" evidence="5">
    <location>
        <position position="1"/>
    </location>
</feature>
<evidence type="ECO:0000259" key="3">
    <source>
        <dbReference type="PROSITE" id="PS50013"/>
    </source>
</evidence>
<evidence type="ECO:0000313" key="5">
    <source>
        <dbReference type="EMBL" id="THH12589.1"/>
    </source>
</evidence>
<dbReference type="Gene3D" id="2.40.50.40">
    <property type="match status" value="1"/>
</dbReference>
<dbReference type="OrthoDB" id="3051303at2759"/>
<dbReference type="InterPro" id="IPR023780">
    <property type="entry name" value="Chromo_domain"/>
</dbReference>
<dbReference type="InterPro" id="IPR012337">
    <property type="entry name" value="RNaseH-like_sf"/>
</dbReference>
<dbReference type="InterPro" id="IPR050951">
    <property type="entry name" value="Retrovirus_Pol_polyprotein"/>
</dbReference>
<gene>
    <name evidence="5" type="ORF">EUX98_g9798</name>
</gene>
<feature type="domain" description="Integrase catalytic" evidence="4">
    <location>
        <begin position="1"/>
        <end position="84"/>
    </location>
</feature>
<dbReference type="SMART" id="SM00298">
    <property type="entry name" value="CHROMO"/>
    <property type="match status" value="1"/>
</dbReference>
<dbReference type="PANTHER" id="PTHR37984:SF15">
    <property type="entry name" value="INTEGRASE CATALYTIC DOMAIN-CONTAINING PROTEIN"/>
    <property type="match status" value="1"/>
</dbReference>
<feature type="chain" id="PRO_5020990580" description="Integrase catalytic domain-containing protein" evidence="2">
    <location>
        <begin position="23"/>
        <end position="348"/>
    </location>
</feature>
<dbReference type="InterPro" id="IPR000953">
    <property type="entry name" value="Chromo/chromo_shadow_dom"/>
</dbReference>
<dbReference type="GO" id="GO:0003723">
    <property type="term" value="F:RNA binding"/>
    <property type="evidence" value="ECO:0007669"/>
    <property type="project" value="UniProtKB-KW"/>
</dbReference>
<evidence type="ECO:0000313" key="6">
    <source>
        <dbReference type="Proteomes" id="UP000308730"/>
    </source>
</evidence>
<evidence type="ECO:0008006" key="7">
    <source>
        <dbReference type="Google" id="ProtNLM"/>
    </source>
</evidence>
<feature type="signal peptide" evidence="2">
    <location>
        <begin position="1"/>
        <end position="22"/>
    </location>
</feature>
<keyword evidence="2" id="KW-0732">Signal</keyword>
<dbReference type="PANTHER" id="PTHR37984">
    <property type="entry name" value="PROTEIN CBG26694"/>
    <property type="match status" value="1"/>
</dbReference>
<dbReference type="InterPro" id="IPR036397">
    <property type="entry name" value="RNaseH_sf"/>
</dbReference>
<evidence type="ECO:0000256" key="2">
    <source>
        <dbReference type="SAM" id="SignalP"/>
    </source>
</evidence>
<dbReference type="GO" id="GO:0006338">
    <property type="term" value="P:chromatin remodeling"/>
    <property type="evidence" value="ECO:0007669"/>
    <property type="project" value="UniProtKB-ARBA"/>
</dbReference>
<dbReference type="GO" id="GO:0015074">
    <property type="term" value="P:DNA integration"/>
    <property type="evidence" value="ECO:0007669"/>
    <property type="project" value="InterPro"/>
</dbReference>
<keyword evidence="6" id="KW-1185">Reference proteome</keyword>
<name>A0A4S4LKL7_9APHY</name>
<organism evidence="5 6">
    <name type="scientific">Antrodiella citrinella</name>
    <dbReference type="NCBI Taxonomy" id="2447956"/>
    <lineage>
        <taxon>Eukaryota</taxon>
        <taxon>Fungi</taxon>
        <taxon>Dikarya</taxon>
        <taxon>Basidiomycota</taxon>
        <taxon>Agaricomycotina</taxon>
        <taxon>Agaricomycetes</taxon>
        <taxon>Polyporales</taxon>
        <taxon>Steccherinaceae</taxon>
        <taxon>Antrodiella</taxon>
    </lineage>
</organism>
<protein>
    <recommendedName>
        <fullName evidence="7">Integrase catalytic domain-containing protein</fullName>
    </recommendedName>
</protein>
<dbReference type="InterPro" id="IPR056924">
    <property type="entry name" value="SH3_Tf2-1"/>
</dbReference>
<dbReference type="Proteomes" id="UP000308730">
    <property type="component" value="Unassembled WGS sequence"/>
</dbReference>
<dbReference type="SUPFAM" id="SSF53098">
    <property type="entry name" value="Ribonuclease H-like"/>
    <property type="match status" value="1"/>
</dbReference>